<dbReference type="GeneID" id="119721899"/>
<protein>
    <recommendedName>
        <fullName evidence="5">Serine/threonine-protein phosphatase 4 regulatory subunit 2</fullName>
    </recommendedName>
</protein>
<feature type="compositionally biased region" description="Polar residues" evidence="2">
    <location>
        <begin position="173"/>
        <end position="189"/>
    </location>
</feature>
<feature type="region of interest" description="Disordered" evidence="2">
    <location>
        <begin position="173"/>
        <end position="462"/>
    </location>
</feature>
<feature type="compositionally biased region" description="Low complexity" evidence="2">
    <location>
        <begin position="300"/>
        <end position="317"/>
    </location>
</feature>
<feature type="compositionally biased region" description="Polar residues" evidence="2">
    <location>
        <begin position="216"/>
        <end position="234"/>
    </location>
</feature>
<feature type="compositionally biased region" description="Polar residues" evidence="2">
    <location>
        <begin position="375"/>
        <end position="387"/>
    </location>
</feature>
<evidence type="ECO:0000313" key="3">
    <source>
        <dbReference type="EnsemblMetazoa" id="XP_038047767.1"/>
    </source>
</evidence>
<evidence type="ECO:0000313" key="4">
    <source>
        <dbReference type="Proteomes" id="UP000887568"/>
    </source>
</evidence>
<dbReference type="Pfam" id="PF09184">
    <property type="entry name" value="PPP4R2"/>
    <property type="match status" value="1"/>
</dbReference>
<evidence type="ECO:0000256" key="1">
    <source>
        <dbReference type="ARBA" id="ARBA00009207"/>
    </source>
</evidence>
<dbReference type="RefSeq" id="XP_038047767.1">
    <property type="nucleotide sequence ID" value="XM_038191839.1"/>
</dbReference>
<dbReference type="AlphaFoldDB" id="A0A913Z7R0"/>
<name>A0A913Z7R0_PATMI</name>
<comment type="similarity">
    <text evidence="1">Belongs to the PPP4R2 family.</text>
</comment>
<accession>A0A913Z7R0</accession>
<feature type="compositionally biased region" description="Low complexity" evidence="2">
    <location>
        <begin position="364"/>
        <end position="374"/>
    </location>
</feature>
<dbReference type="EnsemblMetazoa" id="XM_038191839.1">
    <property type="protein sequence ID" value="XP_038047767.1"/>
    <property type="gene ID" value="LOC119721899"/>
</dbReference>
<dbReference type="PANTHER" id="PTHR16487:SF0">
    <property type="entry name" value="PROTEIN PHOSPHATASE 4 REGULATORY SUBUNIT 2-RELATED"/>
    <property type="match status" value="1"/>
</dbReference>
<reference evidence="3" key="1">
    <citation type="submission" date="2022-11" db="UniProtKB">
        <authorList>
            <consortium name="EnsemblMetazoa"/>
        </authorList>
    </citation>
    <scope>IDENTIFICATION</scope>
</reference>
<organism evidence="3 4">
    <name type="scientific">Patiria miniata</name>
    <name type="common">Bat star</name>
    <name type="synonym">Asterina miniata</name>
    <dbReference type="NCBI Taxonomy" id="46514"/>
    <lineage>
        <taxon>Eukaryota</taxon>
        <taxon>Metazoa</taxon>
        <taxon>Echinodermata</taxon>
        <taxon>Eleutherozoa</taxon>
        <taxon>Asterozoa</taxon>
        <taxon>Asteroidea</taxon>
        <taxon>Valvatacea</taxon>
        <taxon>Valvatida</taxon>
        <taxon>Asterinidae</taxon>
        <taxon>Patiria</taxon>
    </lineage>
</organism>
<dbReference type="InterPro" id="IPR015267">
    <property type="entry name" value="PPP4R2"/>
</dbReference>
<feature type="compositionally biased region" description="Polar residues" evidence="2">
    <location>
        <begin position="242"/>
        <end position="269"/>
    </location>
</feature>
<dbReference type="Proteomes" id="UP000887568">
    <property type="component" value="Unplaced"/>
</dbReference>
<feature type="compositionally biased region" description="Polar residues" evidence="2">
    <location>
        <begin position="432"/>
        <end position="453"/>
    </location>
</feature>
<feature type="compositionally biased region" description="Basic and acidic residues" evidence="2">
    <location>
        <begin position="412"/>
        <end position="423"/>
    </location>
</feature>
<proteinExistence type="inferred from homology"/>
<evidence type="ECO:0000256" key="2">
    <source>
        <dbReference type="SAM" id="MobiDB-lite"/>
    </source>
</evidence>
<dbReference type="OMA" id="SHGEDIQ"/>
<evidence type="ECO:0008006" key="5">
    <source>
        <dbReference type="Google" id="ProtNLM"/>
    </source>
</evidence>
<dbReference type="GO" id="GO:0019888">
    <property type="term" value="F:protein phosphatase regulator activity"/>
    <property type="evidence" value="ECO:0007669"/>
    <property type="project" value="InterPro"/>
</dbReference>
<dbReference type="OrthoDB" id="341898at2759"/>
<dbReference type="GO" id="GO:0030289">
    <property type="term" value="C:protein phosphatase 4 complex"/>
    <property type="evidence" value="ECO:0007669"/>
    <property type="project" value="InterPro"/>
</dbReference>
<dbReference type="GO" id="GO:0005737">
    <property type="term" value="C:cytoplasm"/>
    <property type="evidence" value="ECO:0007669"/>
    <property type="project" value="TreeGrafter"/>
</dbReference>
<dbReference type="GO" id="GO:0005634">
    <property type="term" value="C:nucleus"/>
    <property type="evidence" value="ECO:0007669"/>
    <property type="project" value="TreeGrafter"/>
</dbReference>
<sequence>MLAKMPEEKEENTETFLDALNAFERKPSREIPSELEQLLCRIARNGEPLFPWSKLKPLVVTKLENVIQEYIQSNPCEEVPMLPNVENVKFDDMRERLLRALNAFNSAPFTMQRLCELLTHPKRYYQRSDKFMRGVEKNVQVVSTVTPTGKRITHSCEVRNRNLMVNGVLSDIHTQTSTPSSDSQASGDVTPSDEATHTNGAEATATPPLGDAVTPAQEQTVDSTRQNAEGTTSELEMDQSNERTTSGDNESPPTDSDSQESAASTTNNEAEACKPTEASDPPASGDSDDSDGNKGDGDQDSCSSMDSADSGDSSPDSALPPRSGYFDTSPPKDNNAATDPSPDPKVTEPELVKSSTDMEETQTADESSSEATSAPQPDQPDQSHSSITPPPPEEQASSLAATDTTDTTDQSEEVKEPSDKVEPSVEEPANQPEASTEEISQSGNSSEETTVTVQAEVPMDQE</sequence>
<dbReference type="PANTHER" id="PTHR16487">
    <property type="entry name" value="PPP4R2-RELATED PROTEIN"/>
    <property type="match status" value="1"/>
</dbReference>
<keyword evidence="4" id="KW-1185">Reference proteome</keyword>